<keyword evidence="1 2" id="KW-0238">DNA-binding</keyword>
<protein>
    <submittedName>
        <fullName evidence="4">TetR/AcrR family transcriptional regulator</fullName>
    </submittedName>
</protein>
<dbReference type="EMBL" id="JABBJF010000001">
    <property type="protein sequence ID" value="MBC1184368.1"/>
    <property type="molecule type" value="Genomic_DNA"/>
</dbReference>
<dbReference type="PANTHER" id="PTHR30055">
    <property type="entry name" value="HTH-TYPE TRANSCRIPTIONAL REGULATOR RUTR"/>
    <property type="match status" value="1"/>
</dbReference>
<feature type="DNA-binding region" description="H-T-H motif" evidence="2">
    <location>
        <begin position="35"/>
        <end position="54"/>
    </location>
</feature>
<dbReference type="Proteomes" id="UP000607331">
    <property type="component" value="Unassembled WGS sequence"/>
</dbReference>
<comment type="caution">
    <text evidence="4">The sequence shown here is derived from an EMBL/GenBank/DDBJ whole genome shotgun (WGS) entry which is preliminary data.</text>
</comment>
<evidence type="ECO:0000313" key="4">
    <source>
        <dbReference type="EMBL" id="MBC1184368.1"/>
    </source>
</evidence>
<dbReference type="SUPFAM" id="SSF48498">
    <property type="entry name" value="Tetracyclin repressor-like, C-terminal domain"/>
    <property type="match status" value="1"/>
</dbReference>
<keyword evidence="5" id="KW-1185">Reference proteome</keyword>
<name>A0ABR6RML4_9ENTR</name>
<reference evidence="4 5" key="1">
    <citation type="submission" date="2020-04" db="EMBL/GenBank/DDBJ databases">
        <title>The draft genome of Kluyvera sichuanensis strain SCKS090646.</title>
        <authorList>
            <person name="Wei L."/>
            <person name="Liu L."/>
            <person name="Feng Y."/>
            <person name="Zong Z."/>
        </authorList>
    </citation>
    <scope>NUCLEOTIDE SEQUENCE [LARGE SCALE GENOMIC DNA]</scope>
    <source>
        <strain evidence="4 5">090646</strain>
    </source>
</reference>
<dbReference type="PROSITE" id="PS50977">
    <property type="entry name" value="HTH_TETR_2"/>
    <property type="match status" value="1"/>
</dbReference>
<dbReference type="PRINTS" id="PR00455">
    <property type="entry name" value="HTHTETR"/>
</dbReference>
<dbReference type="InterPro" id="IPR001647">
    <property type="entry name" value="HTH_TetR"/>
</dbReference>
<evidence type="ECO:0000256" key="1">
    <source>
        <dbReference type="ARBA" id="ARBA00023125"/>
    </source>
</evidence>
<accession>A0ABR6RML4</accession>
<dbReference type="InterPro" id="IPR050109">
    <property type="entry name" value="HTH-type_TetR-like_transc_reg"/>
</dbReference>
<feature type="domain" description="HTH tetR-type" evidence="3">
    <location>
        <begin position="12"/>
        <end position="72"/>
    </location>
</feature>
<sequence>MNNAVKNGSKAISAREKILTTAHALFYLHGIRATGIDKIIEQAGVTKVTFYRHFPSKNQLIFAYLDYRHTLWMTWFSDTLQQQSEAGQAPATALVATMRQWWEQPDFRGCAFLNATAEIGDALPEVEQLTREHKAAVAAELAGRWPGHETAAVVVALDGAIMHAQMGLPVEAVAAQLAQLLNALLPAVNRSA</sequence>
<dbReference type="InterPro" id="IPR036271">
    <property type="entry name" value="Tet_transcr_reg_TetR-rel_C_sf"/>
</dbReference>
<proteinExistence type="predicted"/>
<evidence type="ECO:0000259" key="3">
    <source>
        <dbReference type="PROSITE" id="PS50977"/>
    </source>
</evidence>
<dbReference type="Pfam" id="PF00440">
    <property type="entry name" value="TetR_N"/>
    <property type="match status" value="1"/>
</dbReference>
<dbReference type="PANTHER" id="PTHR30055:SF200">
    <property type="entry name" value="HTH-TYPE TRANSCRIPTIONAL REPRESSOR BDCR"/>
    <property type="match status" value="1"/>
</dbReference>
<gene>
    <name evidence="4" type="ORF">HII27_01415</name>
</gene>
<organism evidence="4 5">
    <name type="scientific">Kluyvera sichuanensis</name>
    <dbReference type="NCBI Taxonomy" id="2725494"/>
    <lineage>
        <taxon>Bacteria</taxon>
        <taxon>Pseudomonadati</taxon>
        <taxon>Pseudomonadota</taxon>
        <taxon>Gammaproteobacteria</taxon>
        <taxon>Enterobacterales</taxon>
        <taxon>Enterobacteriaceae</taxon>
        <taxon>Kluyvera</taxon>
    </lineage>
</organism>
<evidence type="ECO:0000313" key="5">
    <source>
        <dbReference type="Proteomes" id="UP000607331"/>
    </source>
</evidence>
<evidence type="ECO:0000256" key="2">
    <source>
        <dbReference type="PROSITE-ProRule" id="PRU00335"/>
    </source>
</evidence>
<dbReference type="SUPFAM" id="SSF46689">
    <property type="entry name" value="Homeodomain-like"/>
    <property type="match status" value="1"/>
</dbReference>
<dbReference type="RefSeq" id="WP_185666186.1">
    <property type="nucleotide sequence ID" value="NZ_JABBJF010000001.1"/>
</dbReference>
<dbReference type="InterPro" id="IPR009057">
    <property type="entry name" value="Homeodomain-like_sf"/>
</dbReference>
<dbReference type="Gene3D" id="1.10.357.10">
    <property type="entry name" value="Tetracycline Repressor, domain 2"/>
    <property type="match status" value="1"/>
</dbReference>